<accession>A0A7M1RTR5</accession>
<proteinExistence type="predicted"/>
<evidence type="ECO:0000313" key="2">
    <source>
        <dbReference type="EMBL" id="QOR57783.1"/>
    </source>
</evidence>
<dbReference type="RefSeq" id="YP_010113423.1">
    <property type="nucleotide sequence ID" value="NC_055902.1"/>
</dbReference>
<keyword evidence="3" id="KW-1185">Reference proteome</keyword>
<keyword evidence="1" id="KW-0812">Transmembrane</keyword>
<dbReference type="EMBL" id="MT774409">
    <property type="protein sequence ID" value="QOR57783.1"/>
    <property type="molecule type" value="Genomic_DNA"/>
</dbReference>
<feature type="transmembrane region" description="Helical" evidence="1">
    <location>
        <begin position="43"/>
        <end position="62"/>
    </location>
</feature>
<sequence length="169" mass="19141">MGKLLKFMPAFLMSMYIIGMLMIIGALVAICAGPTILNKVWQFVVLGIILTLGTSGFYNDIYKDILKRTDKLYLFPGVRRDRFFVNTVVAVLLLLLAIGSKDTSDTIEGLEFKSKWQTVEIQCLREYYNASETLLDSLGVDCDHPMLESDVGSDYLNAKFNLDEYENDR</sequence>
<keyword evidence="1" id="KW-1133">Transmembrane helix</keyword>
<dbReference type="GeneID" id="65131942"/>
<dbReference type="KEGG" id="vg:65131942"/>
<feature type="transmembrane region" description="Helical" evidence="1">
    <location>
        <begin position="83"/>
        <end position="100"/>
    </location>
</feature>
<dbReference type="Proteomes" id="UP000594129">
    <property type="component" value="Segment"/>
</dbReference>
<name>A0A7M1RTR5_9CAUD</name>
<evidence type="ECO:0000313" key="3">
    <source>
        <dbReference type="Proteomes" id="UP000594129"/>
    </source>
</evidence>
<keyword evidence="1" id="KW-0472">Membrane</keyword>
<feature type="transmembrane region" description="Helical" evidence="1">
    <location>
        <begin position="12"/>
        <end position="37"/>
    </location>
</feature>
<organism evidence="2 3">
    <name type="scientific">uncultured phage cr131_1</name>
    <dbReference type="NCBI Taxonomy" id="2772093"/>
    <lineage>
        <taxon>Viruses</taxon>
        <taxon>Duplodnaviria</taxon>
        <taxon>Heunggongvirae</taxon>
        <taxon>Uroviricota</taxon>
        <taxon>Caudoviricetes</taxon>
        <taxon>Crassvirales</taxon>
        <taxon>Suoliviridae</taxon>
        <taxon>Oafivirinae</taxon>
        <taxon>Cacepaovirus</taxon>
        <taxon>Cacepaovirus simiae</taxon>
    </lineage>
</organism>
<reference evidence="2 3" key="1">
    <citation type="submission" date="2020-07" db="EMBL/GenBank/DDBJ databases">
        <title>Taxonomic proposal: Crassvirales, a new order of highly abundant and diverse bacterial viruses.</title>
        <authorList>
            <person name="Shkoporov A.N."/>
            <person name="Stockdale S.R."/>
            <person name="Guerin E."/>
            <person name="Ross R.P."/>
            <person name="Hill C."/>
        </authorList>
    </citation>
    <scope>NUCLEOTIDE SEQUENCE [LARGE SCALE GENOMIC DNA]</scope>
</reference>
<protein>
    <submittedName>
        <fullName evidence="2">Uncharacterized protein</fullName>
    </submittedName>
</protein>
<evidence type="ECO:0000256" key="1">
    <source>
        <dbReference type="SAM" id="Phobius"/>
    </source>
</evidence>